<feature type="transmembrane region" description="Helical" evidence="1">
    <location>
        <begin position="203"/>
        <end position="220"/>
    </location>
</feature>
<feature type="transmembrane region" description="Helical" evidence="1">
    <location>
        <begin position="472"/>
        <end position="489"/>
    </location>
</feature>
<evidence type="ECO:0000313" key="3">
    <source>
        <dbReference type="EMBL" id="TKW65069.1"/>
    </source>
</evidence>
<dbReference type="EMBL" id="VAFL01000016">
    <property type="protein sequence ID" value="TKW65069.1"/>
    <property type="molecule type" value="Genomic_DNA"/>
</dbReference>
<feature type="transmembrane region" description="Helical" evidence="1">
    <location>
        <begin position="57"/>
        <end position="76"/>
    </location>
</feature>
<feature type="domain" description="DUF112" evidence="2">
    <location>
        <begin position="56"/>
        <end position="477"/>
    </location>
</feature>
<sequence>MAERCGRGSRPGDPFLGDFPTSARRAPANRSSGVLTLDSIANLLSGLWIVLQPDNLAIAFVGAVLGTAIGILPGLGPTATISLLLPVSIMLDPTAAVILLAGIYYGSLYGGSTASILLRVPGEAASVVSCFDGYPMAQSGRAGVALGITAFASFFAGIVVTFAIAFVGPTFASAALVFGPVEKTALVVFGLTLAANIGEGPRIRAWVMVALGLLLSTVGVDLVSGEERFTFGVPSLRDGLHVAVLAMGMFGVSEVLLLAERKRDFTPALSTSYKLRDLMPDREDWQKSSMPMARGTVLGFVLGLLPGGGALIASFASYVMEKRLSKHPERFGKGAIEGLAGPESANNAAAQSSFIPLLCLGIPANAVIGVIMGGLLMQGVVPGPRLMFDHPELFWGVIASMLIGNAMLIILNVPLIRVFVLLLRIPPAMMAPAILIFCVIGAFSISNSMFDVGVVIICGFLSYGLRKSGFDLAPLLLAFLLGTLLEQNLRQGLILGFGSPVLFVTSPISLIFLIIAALTMTLPVLGRLLAQRTGNVAS</sequence>
<feature type="transmembrane region" description="Helical" evidence="1">
    <location>
        <begin position="433"/>
        <end position="460"/>
    </location>
</feature>
<feature type="transmembrane region" description="Helical" evidence="1">
    <location>
        <begin position="354"/>
        <end position="381"/>
    </location>
</feature>
<feature type="transmembrane region" description="Helical" evidence="1">
    <location>
        <begin position="143"/>
        <end position="165"/>
    </location>
</feature>
<organism evidence="3 4">
    <name type="scientific">Paracoccus denitrificans</name>
    <dbReference type="NCBI Taxonomy" id="266"/>
    <lineage>
        <taxon>Bacteria</taxon>
        <taxon>Pseudomonadati</taxon>
        <taxon>Pseudomonadota</taxon>
        <taxon>Alphaproteobacteria</taxon>
        <taxon>Rhodobacterales</taxon>
        <taxon>Paracoccaceae</taxon>
        <taxon>Paracoccus</taxon>
    </lineage>
</organism>
<dbReference type="Pfam" id="PF01970">
    <property type="entry name" value="TctA"/>
    <property type="match status" value="1"/>
</dbReference>
<reference evidence="3 4" key="1">
    <citation type="journal article" date="2017" name="Nat. Commun.">
        <title>In situ click chemistry generation of cyclooxygenase-2 inhibitors.</title>
        <authorList>
            <person name="Bhardwaj A."/>
            <person name="Kaur J."/>
            <person name="Wuest M."/>
            <person name="Wuest F."/>
        </authorList>
    </citation>
    <scope>NUCLEOTIDE SEQUENCE [LARGE SCALE GENOMIC DNA]</scope>
    <source>
        <strain evidence="3">S2_012_000_R3_94</strain>
    </source>
</reference>
<evidence type="ECO:0000313" key="4">
    <source>
        <dbReference type="Proteomes" id="UP000315344"/>
    </source>
</evidence>
<feature type="transmembrane region" description="Helical" evidence="1">
    <location>
        <begin position="393"/>
        <end position="413"/>
    </location>
</feature>
<dbReference type="InterPro" id="IPR002823">
    <property type="entry name" value="DUF112_TM"/>
</dbReference>
<protein>
    <submittedName>
        <fullName evidence="3">Tripartite tricarboxylate transporter permease</fullName>
    </submittedName>
</protein>
<feature type="transmembrane region" description="Helical" evidence="1">
    <location>
        <begin position="297"/>
        <end position="320"/>
    </location>
</feature>
<keyword evidence="1" id="KW-1133">Transmembrane helix</keyword>
<keyword evidence="1" id="KW-0472">Membrane</keyword>
<proteinExistence type="predicted"/>
<gene>
    <name evidence="3" type="ORF">DI616_16170</name>
</gene>
<name>A0A533I040_PARDE</name>
<dbReference type="PANTHER" id="PTHR35342">
    <property type="entry name" value="TRICARBOXYLIC TRANSPORT PROTEIN"/>
    <property type="match status" value="1"/>
</dbReference>
<evidence type="ECO:0000259" key="2">
    <source>
        <dbReference type="Pfam" id="PF01970"/>
    </source>
</evidence>
<dbReference type="Proteomes" id="UP000315344">
    <property type="component" value="Unassembled WGS sequence"/>
</dbReference>
<feature type="transmembrane region" description="Helical" evidence="1">
    <location>
        <begin position="501"/>
        <end position="525"/>
    </location>
</feature>
<feature type="transmembrane region" description="Helical" evidence="1">
    <location>
        <begin position="171"/>
        <end position="191"/>
    </location>
</feature>
<comment type="caution">
    <text evidence="3">The sequence shown here is derived from an EMBL/GenBank/DDBJ whole genome shotgun (WGS) entry which is preliminary data.</text>
</comment>
<accession>A0A533I040</accession>
<keyword evidence="1" id="KW-0812">Transmembrane</keyword>
<dbReference type="AlphaFoldDB" id="A0A533I040"/>
<evidence type="ECO:0000256" key="1">
    <source>
        <dbReference type="SAM" id="Phobius"/>
    </source>
</evidence>
<dbReference type="PANTHER" id="PTHR35342:SF5">
    <property type="entry name" value="TRICARBOXYLIC TRANSPORT PROTEIN"/>
    <property type="match status" value="1"/>
</dbReference>